<evidence type="ECO:0000259" key="1">
    <source>
        <dbReference type="Pfam" id="PF00534"/>
    </source>
</evidence>
<dbReference type="PANTHER" id="PTHR12526">
    <property type="entry name" value="GLYCOSYLTRANSFERASE"/>
    <property type="match status" value="1"/>
</dbReference>
<dbReference type="Pfam" id="PF00534">
    <property type="entry name" value="Glycos_transf_1"/>
    <property type="match status" value="1"/>
</dbReference>
<dbReference type="OrthoDB" id="9790710at2"/>
<keyword evidence="4" id="KW-1185">Reference proteome</keyword>
<dbReference type="RefSeq" id="WP_119052977.1">
    <property type="nucleotide sequence ID" value="NZ_CP032157.1"/>
</dbReference>
<sequence length="439" mass="49359">MKIIQVLPFFLPHAVGGTEVYVWSLCKYLQKHGIEAEVLVPNYFTDEYDTYIYDNIKVTKYPEPTKVGRLHKMGIARPDGLIHFKEYLQLEKPDAVHFHDINGGSGISVAHLETSAELGIDTYYTMHLAGQICRVQTLIYKEKELCNGVIKSQRCAACAMVHHNKPAWMAHLIAMAGSGLHAIGIDAGYWNNPLGTGLSMVNRMHSLQQELVRIAGACKKVIVLTDWFKKMMLLNGFPEDKLITIKQALPYIDNNAQLVNLSFNRPDSLKLVYAGRINPVKGIHLILKALQDLPENSIELSIYGQEENNEYNTYCHSLAQGRKNIHWRGLLPRNQLLSAFGQHDIFCLASAFSEMSPLVIQEAFAAGLPVLASEVYGNAELIKSGENGLLFPFKSILGFKNQVTRLITEKDLLPRLKRNVKQPASFDSVGEQYLNLYNF</sequence>
<accession>A0A3B7N4R0</accession>
<feature type="domain" description="Glycosyl transferase family 1" evidence="1">
    <location>
        <begin position="267"/>
        <end position="421"/>
    </location>
</feature>
<name>A0A3B7N4R0_9BACT</name>
<dbReference type="EMBL" id="CP032157">
    <property type="protein sequence ID" value="AXY77101.1"/>
    <property type="molecule type" value="Genomic_DNA"/>
</dbReference>
<dbReference type="GO" id="GO:0016757">
    <property type="term" value="F:glycosyltransferase activity"/>
    <property type="evidence" value="ECO:0007669"/>
    <property type="project" value="InterPro"/>
</dbReference>
<dbReference type="Pfam" id="PF13439">
    <property type="entry name" value="Glyco_transf_4"/>
    <property type="match status" value="1"/>
</dbReference>
<dbReference type="PANTHER" id="PTHR12526:SF638">
    <property type="entry name" value="SPORE COAT PROTEIN SA"/>
    <property type="match status" value="1"/>
</dbReference>
<gene>
    <name evidence="3" type="ORF">D3H65_25355</name>
</gene>
<dbReference type="InterPro" id="IPR028098">
    <property type="entry name" value="Glyco_trans_4-like_N"/>
</dbReference>
<feature type="domain" description="Glycosyltransferase subfamily 4-like N-terminal" evidence="2">
    <location>
        <begin position="15"/>
        <end position="129"/>
    </location>
</feature>
<organism evidence="3 4">
    <name type="scientific">Paraflavitalea soli</name>
    <dbReference type="NCBI Taxonomy" id="2315862"/>
    <lineage>
        <taxon>Bacteria</taxon>
        <taxon>Pseudomonadati</taxon>
        <taxon>Bacteroidota</taxon>
        <taxon>Chitinophagia</taxon>
        <taxon>Chitinophagales</taxon>
        <taxon>Chitinophagaceae</taxon>
        <taxon>Paraflavitalea</taxon>
    </lineage>
</organism>
<evidence type="ECO:0000259" key="2">
    <source>
        <dbReference type="Pfam" id="PF13439"/>
    </source>
</evidence>
<evidence type="ECO:0000313" key="3">
    <source>
        <dbReference type="EMBL" id="AXY77101.1"/>
    </source>
</evidence>
<dbReference type="SUPFAM" id="SSF53756">
    <property type="entry name" value="UDP-Glycosyltransferase/glycogen phosphorylase"/>
    <property type="match status" value="1"/>
</dbReference>
<keyword evidence="3" id="KW-0808">Transferase</keyword>
<dbReference type="Gene3D" id="3.40.50.2000">
    <property type="entry name" value="Glycogen Phosphorylase B"/>
    <property type="match status" value="3"/>
</dbReference>
<proteinExistence type="predicted"/>
<dbReference type="InterPro" id="IPR001296">
    <property type="entry name" value="Glyco_trans_1"/>
</dbReference>
<reference evidence="3 4" key="1">
    <citation type="submission" date="2018-09" db="EMBL/GenBank/DDBJ databases">
        <title>Genome sequencing of strain 6GH32-13.</title>
        <authorList>
            <person name="Weon H.-Y."/>
            <person name="Heo J."/>
            <person name="Kwon S.-W."/>
        </authorList>
    </citation>
    <scope>NUCLEOTIDE SEQUENCE [LARGE SCALE GENOMIC DNA]</scope>
    <source>
        <strain evidence="3 4">5GH32-13</strain>
    </source>
</reference>
<dbReference type="AlphaFoldDB" id="A0A3B7N4R0"/>
<dbReference type="KEGG" id="pseg:D3H65_25355"/>
<dbReference type="Proteomes" id="UP000263900">
    <property type="component" value="Chromosome"/>
</dbReference>
<protein>
    <submittedName>
        <fullName evidence="3">Glycosyltransferase</fullName>
    </submittedName>
</protein>
<evidence type="ECO:0000313" key="4">
    <source>
        <dbReference type="Proteomes" id="UP000263900"/>
    </source>
</evidence>